<evidence type="ECO:0000313" key="2">
    <source>
        <dbReference type="EMBL" id="KAB5588653.1"/>
    </source>
</evidence>
<sequence length="518" mass="55864">MSLHPPSSMRVKGSPTRPSLSRRSSLGSDIFGPLSRRTSAPHTHSADFLGLGTRTPQLSAGTPASTVAPSSVDLNPPARPEDLDLGSFLVISGGTGCNAICEAFGRDASYVLPVSDNGGSSSEIIRVLATLGGPSIGDIRSRLIRLIPPGPPPAATIKNLLSYRFPSDCTEREARELWRGFLVYFESELLKRAHKNFCFRNGSLGNYFLAAAQGFFRSLPSAIFLFSSITHSQAHVLPVLVTSHFVTIAAELTNKHTIVGQCEISHPVPSSQGKPSALAGTATPQSEQELDPMDNAQGDGDDEDEDGGVADTSRLNAMFSKAPEGDGSAPYAKLEARISRVFYINAYGQEIYPSPNPDFIENLGKRKTLVYSCGSLWTSIIPCLALRGVASAIAKSASIRAKVLLLNSQNDRETEGYTAGDYVDAIARVLNRHDRLSHKALKGTQTPDFLIRDYPISAFITHVVYLRGSSIRIDESRLAAAGVRCVEVEGSSTEKPMYDPSTVRRALSIIQMDQVSRR</sequence>
<dbReference type="EMBL" id="SSOP01000397">
    <property type="protein sequence ID" value="KAB5588653.1"/>
    <property type="molecule type" value="Genomic_DNA"/>
</dbReference>
<accession>A0A5N5QAW7</accession>
<dbReference type="Gene3D" id="3.40.50.10680">
    <property type="entry name" value="CofD-like domains"/>
    <property type="match status" value="1"/>
</dbReference>
<comment type="caution">
    <text evidence="2">The sequence shown here is derived from an EMBL/GenBank/DDBJ whole genome shotgun (WGS) entry which is preliminary data.</text>
</comment>
<feature type="region of interest" description="Disordered" evidence="1">
    <location>
        <begin position="265"/>
        <end position="310"/>
    </location>
</feature>
<dbReference type="OrthoDB" id="10267139at2759"/>
<dbReference type="SUPFAM" id="SSF142338">
    <property type="entry name" value="CofD-like"/>
    <property type="match status" value="1"/>
</dbReference>
<dbReference type="InterPro" id="IPR038136">
    <property type="entry name" value="CofD-like_dom_sf"/>
</dbReference>
<proteinExistence type="predicted"/>
<feature type="compositionally biased region" description="Polar residues" evidence="1">
    <location>
        <begin position="54"/>
        <end position="73"/>
    </location>
</feature>
<feature type="compositionally biased region" description="Low complexity" evidence="1">
    <location>
        <begin position="13"/>
        <end position="28"/>
    </location>
</feature>
<keyword evidence="3" id="KW-1185">Reference proteome</keyword>
<gene>
    <name evidence="2" type="ORF">CTheo_7902</name>
</gene>
<name>A0A5N5QAW7_9AGAM</name>
<dbReference type="Pfam" id="PF01933">
    <property type="entry name" value="CofD"/>
    <property type="match status" value="1"/>
</dbReference>
<feature type="compositionally biased region" description="Acidic residues" evidence="1">
    <location>
        <begin position="299"/>
        <end position="308"/>
    </location>
</feature>
<dbReference type="AlphaFoldDB" id="A0A5N5QAW7"/>
<dbReference type="PANTHER" id="PTHR31240:SF0">
    <property type="entry name" value="MATERNAL EFFECT EMBRYO ARREST 18"/>
    <property type="match status" value="1"/>
</dbReference>
<reference evidence="2 3" key="1">
    <citation type="journal article" date="2019" name="Fungal Biol. Biotechnol.">
        <title>Draft genome sequence of fastidious pathogen Ceratobasidium theobromae, which causes vascular-streak dieback in Theobroma cacao.</title>
        <authorList>
            <person name="Ali S.S."/>
            <person name="Asman A."/>
            <person name="Shao J."/>
            <person name="Firmansyah A.P."/>
            <person name="Susilo A.W."/>
            <person name="Rosmana A."/>
            <person name="McMahon P."/>
            <person name="Junaid M."/>
            <person name="Guest D."/>
            <person name="Kheng T.Y."/>
            <person name="Meinhardt L.W."/>
            <person name="Bailey B.A."/>
        </authorList>
    </citation>
    <scope>NUCLEOTIDE SEQUENCE [LARGE SCALE GENOMIC DNA]</scope>
    <source>
        <strain evidence="2 3">CT2</strain>
    </source>
</reference>
<dbReference type="PANTHER" id="PTHR31240">
    <property type="entry name" value="MATERNAL EFFECT EMBRYO ARREST 18"/>
    <property type="match status" value="1"/>
</dbReference>
<evidence type="ECO:0000256" key="1">
    <source>
        <dbReference type="SAM" id="MobiDB-lite"/>
    </source>
</evidence>
<dbReference type="InterPro" id="IPR002882">
    <property type="entry name" value="CofD"/>
</dbReference>
<organism evidence="2 3">
    <name type="scientific">Ceratobasidium theobromae</name>
    <dbReference type="NCBI Taxonomy" id="1582974"/>
    <lineage>
        <taxon>Eukaryota</taxon>
        <taxon>Fungi</taxon>
        <taxon>Dikarya</taxon>
        <taxon>Basidiomycota</taxon>
        <taxon>Agaricomycotina</taxon>
        <taxon>Agaricomycetes</taxon>
        <taxon>Cantharellales</taxon>
        <taxon>Ceratobasidiaceae</taxon>
        <taxon>Ceratobasidium</taxon>
    </lineage>
</organism>
<dbReference type="Proteomes" id="UP000383932">
    <property type="component" value="Unassembled WGS sequence"/>
</dbReference>
<evidence type="ECO:0000313" key="3">
    <source>
        <dbReference type="Proteomes" id="UP000383932"/>
    </source>
</evidence>
<dbReference type="GO" id="GO:0043743">
    <property type="term" value="F:LPPG:FO 2-phospho-L-lactate transferase activity"/>
    <property type="evidence" value="ECO:0007669"/>
    <property type="project" value="InterPro"/>
</dbReference>
<feature type="region of interest" description="Disordered" evidence="1">
    <location>
        <begin position="1"/>
        <end position="77"/>
    </location>
</feature>
<protein>
    <submittedName>
        <fullName evidence="2">Uncharacterized protein</fullName>
    </submittedName>
</protein>